<keyword evidence="8" id="KW-1185">Reference proteome</keyword>
<dbReference type="Gene3D" id="3.40.910.10">
    <property type="entry name" value="Deoxyhypusine synthase"/>
    <property type="match status" value="1"/>
</dbReference>
<dbReference type="SUPFAM" id="SSF52467">
    <property type="entry name" value="DHS-like NAD/FAD-binding domain"/>
    <property type="match status" value="1"/>
</dbReference>
<dbReference type="OrthoDB" id="294378at2759"/>
<dbReference type="EC" id="2.5.1.46" evidence="5"/>
<proteinExistence type="inferred from homology"/>
<dbReference type="NCBIfam" id="TIGR00321">
    <property type="entry name" value="dhys"/>
    <property type="match status" value="1"/>
</dbReference>
<sequence>MEDKKTCVADLASQKDDKLKFEEKVVGLDFEQNITIDDILMSFATTGFQATNVHKAIQEIKRMRQANARIYLGCTSNMMSCGVREIIKFLAKSKYFEVMVVTGGGVEEDLIKCMLPTYVGSFDLDGQTLRDNGWNRIGNLVISNDNYAAFESWFNKTMDELISGETEEYPNSKISHRGTKEYTEENPLILTPSKFVRYLGKKINNEDSVLYWCYRNNINVYSPAITDGSLGDLLTFYNRKQAFKLDIVEDITGINFECLGHRENGAIILGGGLVKHHILNGNLFNDGLDYCVIVNTAVEYDGSDTGASLGEAYSWGKVKSGRTALKVYGDASVIFPLIVYGAFKSKRL</sequence>
<keyword evidence="6" id="KW-0520">NAD</keyword>
<comment type="function">
    <text evidence="2">Catalyzes the NAD-dependent oxidative cleavage of spermidine and the subsequent transfer of the butylamine moiety of spermidine to the epsilon-amino group of a specific lysine residue of the eIF-5A precursor protein to form the intermediate deoxyhypusine residue.</text>
</comment>
<dbReference type="InParanoid" id="L2GMM6"/>
<dbReference type="PANTHER" id="PTHR11703">
    <property type="entry name" value="DEOXYHYPUSINE SYNTHASE"/>
    <property type="match status" value="1"/>
</dbReference>
<dbReference type="PANTHER" id="PTHR11703:SF0">
    <property type="entry name" value="DEOXYHYPUSINE SYNTHASE"/>
    <property type="match status" value="1"/>
</dbReference>
<evidence type="ECO:0000256" key="3">
    <source>
        <dbReference type="ARBA" id="ARBA00005041"/>
    </source>
</evidence>
<dbReference type="HOGENOM" id="CLU_039781_0_0_1"/>
<dbReference type="OMA" id="HSIINAN"/>
<comment type="similarity">
    <text evidence="4">Belongs to the deoxyhypusine synthase family.</text>
</comment>
<dbReference type="GO" id="GO:0034038">
    <property type="term" value="F:deoxyhypusine synthase activity"/>
    <property type="evidence" value="ECO:0007669"/>
    <property type="project" value="UniProtKB-EC"/>
</dbReference>
<protein>
    <recommendedName>
        <fullName evidence="5">deoxyhypusine synthase</fullName>
        <ecNumber evidence="5">2.5.1.46</ecNumber>
    </recommendedName>
</protein>
<evidence type="ECO:0000256" key="4">
    <source>
        <dbReference type="ARBA" id="ARBA00009892"/>
    </source>
</evidence>
<dbReference type="EMBL" id="JH370137">
    <property type="protein sequence ID" value="ELA41889.1"/>
    <property type="molecule type" value="Genomic_DNA"/>
</dbReference>
<comment type="catalytic activity">
    <reaction evidence="1">
        <text>[eIF5A protein]-L-lysine + spermidine = [eIF5A protein]-deoxyhypusine + propane-1,3-diamine</text>
        <dbReference type="Rhea" id="RHEA:33299"/>
        <dbReference type="Rhea" id="RHEA-COMP:10143"/>
        <dbReference type="Rhea" id="RHEA-COMP:10144"/>
        <dbReference type="ChEBI" id="CHEBI:29969"/>
        <dbReference type="ChEBI" id="CHEBI:57484"/>
        <dbReference type="ChEBI" id="CHEBI:57834"/>
        <dbReference type="ChEBI" id="CHEBI:82657"/>
        <dbReference type="EC" id="2.5.1.46"/>
    </reaction>
</comment>
<dbReference type="InterPro" id="IPR036982">
    <property type="entry name" value="Deoxyhypusine_synthase_sf"/>
</dbReference>
<dbReference type="RefSeq" id="XP_007604519.1">
    <property type="nucleotide sequence ID" value="XM_007604457.1"/>
</dbReference>
<dbReference type="GeneID" id="19881784"/>
<dbReference type="STRING" id="993615.L2GMM6"/>
<evidence type="ECO:0000256" key="2">
    <source>
        <dbReference type="ARBA" id="ARBA00002823"/>
    </source>
</evidence>
<evidence type="ECO:0000256" key="6">
    <source>
        <dbReference type="ARBA" id="ARBA00023027"/>
    </source>
</evidence>
<name>L2GMM6_VITCO</name>
<dbReference type="FunFam" id="3.40.910.10:FF:000010">
    <property type="entry name" value="Deoxyhypusine synthase"/>
    <property type="match status" value="1"/>
</dbReference>
<gene>
    <name evidence="7" type="ORF">VICG_01073</name>
</gene>
<reference evidence="8" key="1">
    <citation type="submission" date="2011-05" db="EMBL/GenBank/DDBJ databases">
        <title>The genome sequence of Vittaforma corneae strain ATCC 50505.</title>
        <authorList>
            <consortium name="The Broad Institute Genome Sequencing Platform"/>
            <person name="Cuomo C."/>
            <person name="Didier E."/>
            <person name="Bowers L."/>
            <person name="Young S.K."/>
            <person name="Zeng Q."/>
            <person name="Gargeya S."/>
            <person name="Fitzgerald M."/>
            <person name="Haas B."/>
            <person name="Abouelleil A."/>
            <person name="Alvarado L."/>
            <person name="Arachchi H.M."/>
            <person name="Berlin A."/>
            <person name="Chapman S.B."/>
            <person name="Gearin G."/>
            <person name="Goldberg J."/>
            <person name="Griggs A."/>
            <person name="Gujja S."/>
            <person name="Hansen M."/>
            <person name="Heiman D."/>
            <person name="Howarth C."/>
            <person name="Larimer J."/>
            <person name="Lui A."/>
            <person name="MacDonald P.J.P."/>
            <person name="McCowen C."/>
            <person name="Montmayeur A."/>
            <person name="Murphy C."/>
            <person name="Neiman D."/>
            <person name="Pearson M."/>
            <person name="Priest M."/>
            <person name="Roberts A."/>
            <person name="Saif S."/>
            <person name="Shea T."/>
            <person name="Sisk P."/>
            <person name="Stolte C."/>
            <person name="Sykes S."/>
            <person name="Wortman J."/>
            <person name="Nusbaum C."/>
            <person name="Birren B."/>
        </authorList>
    </citation>
    <scope>NUCLEOTIDE SEQUENCE [LARGE SCALE GENOMIC DNA]</scope>
    <source>
        <strain evidence="8">ATCC 50505</strain>
    </source>
</reference>
<dbReference type="AlphaFoldDB" id="L2GMM6"/>
<evidence type="ECO:0000313" key="7">
    <source>
        <dbReference type="EMBL" id="ELA41889.1"/>
    </source>
</evidence>
<dbReference type="VEuPathDB" id="MicrosporidiaDB:VICG_01073"/>
<accession>L2GMM6</accession>
<dbReference type="GO" id="GO:0005737">
    <property type="term" value="C:cytoplasm"/>
    <property type="evidence" value="ECO:0007669"/>
    <property type="project" value="TreeGrafter"/>
</dbReference>
<evidence type="ECO:0000256" key="5">
    <source>
        <dbReference type="ARBA" id="ARBA00012683"/>
    </source>
</evidence>
<organism evidence="7 8">
    <name type="scientific">Vittaforma corneae (strain ATCC 50505)</name>
    <name type="common">Microsporidian parasite</name>
    <name type="synonym">Nosema corneum</name>
    <dbReference type="NCBI Taxonomy" id="993615"/>
    <lineage>
        <taxon>Eukaryota</taxon>
        <taxon>Fungi</taxon>
        <taxon>Fungi incertae sedis</taxon>
        <taxon>Microsporidia</taxon>
        <taxon>Nosematidae</taxon>
        <taxon>Vittaforma</taxon>
    </lineage>
</organism>
<dbReference type="Pfam" id="PF01916">
    <property type="entry name" value="DS"/>
    <property type="match status" value="1"/>
</dbReference>
<dbReference type="Proteomes" id="UP000011082">
    <property type="component" value="Unassembled WGS sequence"/>
</dbReference>
<evidence type="ECO:0000313" key="8">
    <source>
        <dbReference type="Proteomes" id="UP000011082"/>
    </source>
</evidence>
<dbReference type="InterPro" id="IPR002773">
    <property type="entry name" value="Deoxyhypusine_synthase"/>
</dbReference>
<dbReference type="InterPro" id="IPR029035">
    <property type="entry name" value="DHS-like_NAD/FAD-binding_dom"/>
</dbReference>
<dbReference type="FunCoup" id="L2GMM6">
    <property type="interactions" value="145"/>
</dbReference>
<comment type="pathway">
    <text evidence="3">Protein modification; eIF5A hypusination.</text>
</comment>
<evidence type="ECO:0000256" key="1">
    <source>
        <dbReference type="ARBA" id="ARBA00000952"/>
    </source>
</evidence>